<evidence type="ECO:0000256" key="1">
    <source>
        <dbReference type="SAM" id="MobiDB-lite"/>
    </source>
</evidence>
<dbReference type="EMBL" id="CP001280">
    <property type="protein sequence ID" value="ACK49706.1"/>
    <property type="molecule type" value="Genomic_DNA"/>
</dbReference>
<dbReference type="HOGENOM" id="CLU_1617114_0_0_5"/>
<proteinExistence type="predicted"/>
<keyword evidence="3" id="KW-1185">Reference proteome</keyword>
<protein>
    <submittedName>
        <fullName evidence="2">Uncharacterized protein</fullName>
    </submittedName>
</protein>
<dbReference type="eggNOG" id="ENOG5033HZT">
    <property type="taxonomic scope" value="Bacteria"/>
</dbReference>
<evidence type="ECO:0000313" key="3">
    <source>
        <dbReference type="Proteomes" id="UP000002257"/>
    </source>
</evidence>
<gene>
    <name evidence="2" type="ordered locus">Msil_0735</name>
</gene>
<sequence>MRLCGVAPPSVPPRAILRHTNEESMSRQLRTRLPANASSPRLPAGPAKLRAATMLIATALFHVAINPAPAQEGGAKIRPGVSIPLPPQRPADLGGAPAAAPIAPPQTEPPVANQSADSAFGFRPLPPAPRERMHACGLEWQKMKMEGGARDKVWRDFAEECLRQ</sequence>
<evidence type="ECO:0000313" key="2">
    <source>
        <dbReference type="EMBL" id="ACK49706.1"/>
    </source>
</evidence>
<feature type="compositionally biased region" description="Low complexity" evidence="1">
    <location>
        <begin position="90"/>
        <end position="101"/>
    </location>
</feature>
<dbReference type="AlphaFoldDB" id="B8EPB8"/>
<dbReference type="Proteomes" id="UP000002257">
    <property type="component" value="Chromosome"/>
</dbReference>
<dbReference type="KEGG" id="msl:Msil_0735"/>
<feature type="region of interest" description="Disordered" evidence="1">
    <location>
        <begin position="85"/>
        <end position="115"/>
    </location>
</feature>
<accession>B8EPB8</accession>
<organism evidence="2 3">
    <name type="scientific">Methylocella silvestris (strain DSM 15510 / CIP 108128 / LMG 27833 / NCIMB 13906 / BL2)</name>
    <dbReference type="NCBI Taxonomy" id="395965"/>
    <lineage>
        <taxon>Bacteria</taxon>
        <taxon>Pseudomonadati</taxon>
        <taxon>Pseudomonadota</taxon>
        <taxon>Alphaproteobacteria</taxon>
        <taxon>Hyphomicrobiales</taxon>
        <taxon>Beijerinckiaceae</taxon>
        <taxon>Methylocella</taxon>
    </lineage>
</organism>
<name>B8EPB8_METSB</name>
<reference evidence="2 3" key="1">
    <citation type="journal article" date="2010" name="J. Bacteriol.">
        <title>Complete genome sequence of the aerobic facultative methanotroph Methylocella silvestris BL2.</title>
        <authorList>
            <person name="Chen Y."/>
            <person name="Crombie A."/>
            <person name="Rahman M.T."/>
            <person name="Dedysh S.N."/>
            <person name="Liesack W."/>
            <person name="Stott M.B."/>
            <person name="Alam M."/>
            <person name="Theisen A.R."/>
            <person name="Murrell J.C."/>
            <person name="Dunfield P.F."/>
        </authorList>
    </citation>
    <scope>NUCLEOTIDE SEQUENCE [LARGE SCALE GENOMIC DNA]</scope>
    <source>
        <strain evidence="3">DSM 15510 / CIP 108128 / LMG 27833 / NCIMB 13906 / BL2</strain>
    </source>
</reference>